<organism evidence="1">
    <name type="scientific">Desulfovibrio sp. U5L</name>
    <dbReference type="NCBI Taxonomy" id="596152"/>
    <lineage>
        <taxon>Bacteria</taxon>
        <taxon>Pseudomonadati</taxon>
        <taxon>Thermodesulfobacteriota</taxon>
        <taxon>Desulfovibrionia</taxon>
        <taxon>Desulfovibrionales</taxon>
        <taxon>Desulfovibrionaceae</taxon>
        <taxon>Desulfovibrio</taxon>
    </lineage>
</organism>
<reference evidence="1" key="1">
    <citation type="submission" date="2011-11" db="EMBL/GenBank/DDBJ databases">
        <title>Improved High-Quality Draft sequence of Desulfovibrio sp. U5L.</title>
        <authorList>
            <consortium name="US DOE Joint Genome Institute"/>
            <person name="Lucas S."/>
            <person name="Han J."/>
            <person name="Lapidus A."/>
            <person name="Cheng J.-F."/>
            <person name="Goodwin L."/>
            <person name="Pitluck S."/>
            <person name="Peters L."/>
            <person name="Ovchinnikova G."/>
            <person name="Held B."/>
            <person name="Detter J.C."/>
            <person name="Han C."/>
            <person name="Tapia R."/>
            <person name="Land M."/>
            <person name="Hauser L."/>
            <person name="Kyrpides N."/>
            <person name="Ivanova N."/>
            <person name="Pagani I."/>
            <person name="Gabster J."/>
            <person name="Walker C."/>
            <person name="Stolyar S."/>
            <person name="Stahl D."/>
            <person name="Arkin A."/>
            <person name="Dehal P."/>
            <person name="Hazen T."/>
            <person name="Woyke T."/>
        </authorList>
    </citation>
    <scope>NUCLEOTIDE SEQUENCE [LARGE SCALE GENOMIC DNA]</scope>
    <source>
        <strain evidence="1">U5L</strain>
    </source>
</reference>
<dbReference type="STRING" id="596152.DesU5LDRAFT_3978"/>
<gene>
    <name evidence="1" type="ORF">DesU5LDRAFT_3978</name>
</gene>
<dbReference type="EMBL" id="JH600068">
    <property type="protein sequence ID" value="EIG55581.1"/>
    <property type="molecule type" value="Genomic_DNA"/>
</dbReference>
<dbReference type="Gene3D" id="3.40.50.2000">
    <property type="entry name" value="Glycogen Phosphorylase B"/>
    <property type="match status" value="1"/>
</dbReference>
<dbReference type="OrthoDB" id="9801609at2"/>
<dbReference type="GO" id="GO:0016740">
    <property type="term" value="F:transferase activity"/>
    <property type="evidence" value="ECO:0007669"/>
    <property type="project" value="UniProtKB-KW"/>
</dbReference>
<dbReference type="HOGENOM" id="CLU_841253_0_0_7"/>
<keyword evidence="1" id="KW-0808">Transferase</keyword>
<sequence>MGRTFVFLPPLRTVSGGLAVLCDTAVLLTAAGHDVRLVLREAGATPLPALPPGLATVPLAETRMGPKDTYLVPEGWPNALAPGLAAGARCVVYCQNWAYLWNGLPDGLDWTQLPVSFLAVSDPVAQFIGQALGTVPPVLRPAIDPARFFPPPAKPATGRTGPVRVGYMPRKNKALAGLIRRLAEARAPRSGLTYEWLPIDGLPPDGVAEALRSCHVFLATGFPEGCPLPPLEAMACGCVVAGFAGFGGFDYMRQADPGGHVPSVPLRDVPWGGNGFYAADHDVFGASRCLEQAATLWPEGGEALETVLQNAGLTARAFAPTHRQTAVAALWAGLSD</sequence>
<name>I2Q725_9BACT</name>
<accession>I2Q725</accession>
<dbReference type="eggNOG" id="COG0438">
    <property type="taxonomic scope" value="Bacteria"/>
</dbReference>
<protein>
    <submittedName>
        <fullName evidence="1">Glycosyltransferase</fullName>
    </submittedName>
</protein>
<dbReference type="SUPFAM" id="SSF53756">
    <property type="entry name" value="UDP-Glycosyltransferase/glycogen phosphorylase"/>
    <property type="match status" value="1"/>
</dbReference>
<proteinExistence type="predicted"/>
<evidence type="ECO:0000313" key="1">
    <source>
        <dbReference type="EMBL" id="EIG55581.1"/>
    </source>
</evidence>
<dbReference type="AlphaFoldDB" id="I2Q725"/>